<evidence type="ECO:0000313" key="1">
    <source>
        <dbReference type="EMBL" id="MTH64148.1"/>
    </source>
</evidence>
<evidence type="ECO:0000313" key="2">
    <source>
        <dbReference type="Proteomes" id="UP000478740"/>
    </source>
</evidence>
<protein>
    <submittedName>
        <fullName evidence="1">Uncharacterized protein</fullName>
    </submittedName>
</protein>
<keyword evidence="2" id="KW-1185">Reference proteome</keyword>
<comment type="caution">
    <text evidence="1">The sequence shown here is derived from an EMBL/GenBank/DDBJ whole genome shotgun (WGS) entry which is preliminary data.</text>
</comment>
<accession>A0A6L6IX08</accession>
<sequence length="91" mass="9837">MTEAEFMAETQRLTAACPGLSPLGAGILAAMTLGIAQDSRSFARIFDISHALVLREAAVLDDEFGLLSGHLTGHRRMFQPTTRAEALLHRS</sequence>
<name>A0A6L6IX08_9RHOB</name>
<organism evidence="1 2">
    <name type="scientific">Paracoccus shanxieyensis</name>
    <dbReference type="NCBI Taxonomy" id="2675752"/>
    <lineage>
        <taxon>Bacteria</taxon>
        <taxon>Pseudomonadati</taxon>
        <taxon>Pseudomonadota</taxon>
        <taxon>Alphaproteobacteria</taxon>
        <taxon>Rhodobacterales</taxon>
        <taxon>Paracoccaceae</taxon>
        <taxon>Paracoccus</taxon>
    </lineage>
</organism>
<proteinExistence type="predicted"/>
<dbReference type="Proteomes" id="UP000478740">
    <property type="component" value="Unassembled WGS sequence"/>
</dbReference>
<dbReference type="AlphaFoldDB" id="A0A6L6IX08"/>
<dbReference type="EMBL" id="WMII01000006">
    <property type="protein sequence ID" value="MTH64148.1"/>
    <property type="molecule type" value="Genomic_DNA"/>
</dbReference>
<gene>
    <name evidence="1" type="ORF">GL284_07690</name>
</gene>
<dbReference type="RefSeq" id="WP_155044022.1">
    <property type="nucleotide sequence ID" value="NZ_WMIH01000006.1"/>
</dbReference>
<reference evidence="1 2" key="1">
    <citation type="submission" date="2019-11" db="EMBL/GenBank/DDBJ databases">
        <authorList>
            <person name="Dong K."/>
        </authorList>
    </citation>
    <scope>NUCLEOTIDE SEQUENCE [LARGE SCALE GENOMIC DNA]</scope>
    <source>
        <strain evidence="1 2">DK608</strain>
    </source>
</reference>